<comment type="caution">
    <text evidence="2">The sequence shown here is derived from an EMBL/GenBank/DDBJ whole genome shotgun (WGS) entry which is preliminary data.</text>
</comment>
<accession>A0AAV7L5A0</accession>
<name>A0AAV7L5A0_PLEWA</name>
<feature type="compositionally biased region" description="Low complexity" evidence="1">
    <location>
        <begin position="32"/>
        <end position="54"/>
    </location>
</feature>
<evidence type="ECO:0000256" key="1">
    <source>
        <dbReference type="SAM" id="MobiDB-lite"/>
    </source>
</evidence>
<proteinExistence type="predicted"/>
<evidence type="ECO:0000313" key="2">
    <source>
        <dbReference type="EMBL" id="KAJ1085459.1"/>
    </source>
</evidence>
<keyword evidence="3" id="KW-1185">Reference proteome</keyword>
<evidence type="ECO:0000313" key="3">
    <source>
        <dbReference type="Proteomes" id="UP001066276"/>
    </source>
</evidence>
<dbReference type="EMBL" id="JANPWB010000016">
    <property type="protein sequence ID" value="KAJ1085459.1"/>
    <property type="molecule type" value="Genomic_DNA"/>
</dbReference>
<gene>
    <name evidence="2" type="ORF">NDU88_005591</name>
</gene>
<reference evidence="2" key="1">
    <citation type="journal article" date="2022" name="bioRxiv">
        <title>Sequencing and chromosome-scale assembly of the giantPleurodeles waltlgenome.</title>
        <authorList>
            <person name="Brown T."/>
            <person name="Elewa A."/>
            <person name="Iarovenko S."/>
            <person name="Subramanian E."/>
            <person name="Araus A.J."/>
            <person name="Petzold A."/>
            <person name="Susuki M."/>
            <person name="Suzuki K.-i.T."/>
            <person name="Hayashi T."/>
            <person name="Toyoda A."/>
            <person name="Oliveira C."/>
            <person name="Osipova E."/>
            <person name="Leigh N.D."/>
            <person name="Simon A."/>
            <person name="Yun M.H."/>
        </authorList>
    </citation>
    <scope>NUCLEOTIDE SEQUENCE</scope>
    <source>
        <strain evidence="2">20211129_DDA</strain>
        <tissue evidence="2">Liver</tissue>
    </source>
</reference>
<dbReference type="AlphaFoldDB" id="A0AAV7L5A0"/>
<dbReference type="Proteomes" id="UP001066276">
    <property type="component" value="Chromosome 12"/>
</dbReference>
<protein>
    <submittedName>
        <fullName evidence="2">Uncharacterized protein</fullName>
    </submittedName>
</protein>
<feature type="region of interest" description="Disordered" evidence="1">
    <location>
        <begin position="32"/>
        <end position="82"/>
    </location>
</feature>
<sequence>MVSSRVYMADRLIRNAESMRVQDLARTGVAVQAGQAQTRPQQQEENQSQLQVTQAQPCNDADNEASGKEEESRGSSGSHDPG</sequence>
<organism evidence="2 3">
    <name type="scientific">Pleurodeles waltl</name>
    <name type="common">Iberian ribbed newt</name>
    <dbReference type="NCBI Taxonomy" id="8319"/>
    <lineage>
        <taxon>Eukaryota</taxon>
        <taxon>Metazoa</taxon>
        <taxon>Chordata</taxon>
        <taxon>Craniata</taxon>
        <taxon>Vertebrata</taxon>
        <taxon>Euteleostomi</taxon>
        <taxon>Amphibia</taxon>
        <taxon>Batrachia</taxon>
        <taxon>Caudata</taxon>
        <taxon>Salamandroidea</taxon>
        <taxon>Salamandridae</taxon>
        <taxon>Pleurodelinae</taxon>
        <taxon>Pleurodeles</taxon>
    </lineage>
</organism>